<sequence length="460" mass="51585">MSDRRYYFTSEQRYLSDTSGLVDENEYADDGLLYPCSDDNNNQNNNSNNNNGQDNNDETGGNQANNLPDADADKDDDLEFLQDVPYSSSSIDRSSVGSIPWADDAIKKNKLDWDRVERMLSGEEPLPSQEPELSNEIADWQRKFPNIVGGSVKPLKQSSFDSQRIRDDSGDIDSISNLSLNSLDEDDADEDDDGFLTPTAKRQPQSQQQQQQQPQKYRRSGQNLVDLLDRDLRITSVSVKLRKRQQTSHQQPQQQPPLQHVTAAPHSARLRMPPILNVLDSNRRFRGLLNNRSFVQLTQVQQQQQQLHAKSAALTHANSAERRSHYHGAQHYHQPGNRSAWHMIASNRFLNNKNAIVLPSLNLNRNRDHNRTINVVHTMDAASSQSNSSSSGGGAHNSNSSSSRTSMHHHPFGLPTTNSSNTPSTGRSISAAVHIHPRSEFATSSAFYIPYSASKFKAFK</sequence>
<dbReference type="PhylomeDB" id="B4N8T9"/>
<gene>
    <name evidence="2" type="primary">Dwil\GK12119</name>
    <name evidence="2" type="ORF">Dwil_GK12119</name>
</gene>
<evidence type="ECO:0000313" key="2">
    <source>
        <dbReference type="EMBL" id="EDW81540.1"/>
    </source>
</evidence>
<name>B4N8T9_DROWI</name>
<dbReference type="KEGG" id="dwi:6647913"/>
<feature type="compositionally biased region" description="Low complexity" evidence="1">
    <location>
        <begin position="247"/>
        <end position="259"/>
    </location>
</feature>
<evidence type="ECO:0000313" key="3">
    <source>
        <dbReference type="Proteomes" id="UP000007798"/>
    </source>
</evidence>
<feature type="region of interest" description="Disordered" evidence="1">
    <location>
        <begin position="381"/>
        <end position="427"/>
    </location>
</feature>
<protein>
    <submittedName>
        <fullName evidence="2">Uncharacterized protein</fullName>
    </submittedName>
</protein>
<reference evidence="2 3" key="1">
    <citation type="journal article" date="2007" name="Nature">
        <title>Evolution of genes and genomes on the Drosophila phylogeny.</title>
        <authorList>
            <consortium name="Drosophila 12 Genomes Consortium"/>
            <person name="Clark A.G."/>
            <person name="Eisen M.B."/>
            <person name="Smith D.R."/>
            <person name="Bergman C.M."/>
            <person name="Oliver B."/>
            <person name="Markow T.A."/>
            <person name="Kaufman T.C."/>
            <person name="Kellis M."/>
            <person name="Gelbart W."/>
            <person name="Iyer V.N."/>
            <person name="Pollard D.A."/>
            <person name="Sackton T.B."/>
            <person name="Larracuente A.M."/>
            <person name="Singh N.D."/>
            <person name="Abad J.P."/>
            <person name="Abt D.N."/>
            <person name="Adryan B."/>
            <person name="Aguade M."/>
            <person name="Akashi H."/>
            <person name="Anderson W.W."/>
            <person name="Aquadro C.F."/>
            <person name="Ardell D.H."/>
            <person name="Arguello R."/>
            <person name="Artieri C.G."/>
            <person name="Barbash D.A."/>
            <person name="Barker D."/>
            <person name="Barsanti P."/>
            <person name="Batterham P."/>
            <person name="Batzoglou S."/>
            <person name="Begun D."/>
            <person name="Bhutkar A."/>
            <person name="Blanco E."/>
            <person name="Bosak S.A."/>
            <person name="Bradley R.K."/>
            <person name="Brand A.D."/>
            <person name="Brent M.R."/>
            <person name="Brooks A.N."/>
            <person name="Brown R.H."/>
            <person name="Butlin R.K."/>
            <person name="Caggese C."/>
            <person name="Calvi B.R."/>
            <person name="Bernardo de Carvalho A."/>
            <person name="Caspi A."/>
            <person name="Castrezana S."/>
            <person name="Celniker S.E."/>
            <person name="Chang J.L."/>
            <person name="Chapple C."/>
            <person name="Chatterji S."/>
            <person name="Chinwalla A."/>
            <person name="Civetta A."/>
            <person name="Clifton S.W."/>
            <person name="Comeron J.M."/>
            <person name="Costello J.C."/>
            <person name="Coyne J.A."/>
            <person name="Daub J."/>
            <person name="David R.G."/>
            <person name="Delcher A.L."/>
            <person name="Delehaunty K."/>
            <person name="Do C.B."/>
            <person name="Ebling H."/>
            <person name="Edwards K."/>
            <person name="Eickbush T."/>
            <person name="Evans J.D."/>
            <person name="Filipski A."/>
            <person name="Findeiss S."/>
            <person name="Freyhult E."/>
            <person name="Fulton L."/>
            <person name="Fulton R."/>
            <person name="Garcia A.C."/>
            <person name="Gardiner A."/>
            <person name="Garfield D.A."/>
            <person name="Garvin B.E."/>
            <person name="Gibson G."/>
            <person name="Gilbert D."/>
            <person name="Gnerre S."/>
            <person name="Godfrey J."/>
            <person name="Good R."/>
            <person name="Gotea V."/>
            <person name="Gravely B."/>
            <person name="Greenberg A.J."/>
            <person name="Griffiths-Jones S."/>
            <person name="Gross S."/>
            <person name="Guigo R."/>
            <person name="Gustafson E.A."/>
            <person name="Haerty W."/>
            <person name="Hahn M.W."/>
            <person name="Halligan D.L."/>
            <person name="Halpern A.L."/>
            <person name="Halter G.M."/>
            <person name="Han M.V."/>
            <person name="Heger A."/>
            <person name="Hillier L."/>
            <person name="Hinrichs A.S."/>
            <person name="Holmes I."/>
            <person name="Hoskins R.A."/>
            <person name="Hubisz M.J."/>
            <person name="Hultmark D."/>
            <person name="Huntley M.A."/>
            <person name="Jaffe D.B."/>
            <person name="Jagadeeshan S."/>
            <person name="Jeck W.R."/>
            <person name="Johnson J."/>
            <person name="Jones C.D."/>
            <person name="Jordan W.C."/>
            <person name="Karpen G.H."/>
            <person name="Kataoka E."/>
            <person name="Keightley P.D."/>
            <person name="Kheradpour P."/>
            <person name="Kirkness E.F."/>
            <person name="Koerich L.B."/>
            <person name="Kristiansen K."/>
            <person name="Kudrna D."/>
            <person name="Kulathinal R.J."/>
            <person name="Kumar S."/>
            <person name="Kwok R."/>
            <person name="Lander E."/>
            <person name="Langley C.H."/>
            <person name="Lapoint R."/>
            <person name="Lazzaro B.P."/>
            <person name="Lee S.J."/>
            <person name="Levesque L."/>
            <person name="Li R."/>
            <person name="Lin C.F."/>
            <person name="Lin M.F."/>
            <person name="Lindblad-Toh K."/>
            <person name="Llopart A."/>
            <person name="Long M."/>
            <person name="Low L."/>
            <person name="Lozovsky E."/>
            <person name="Lu J."/>
            <person name="Luo M."/>
            <person name="Machado C.A."/>
            <person name="Makalowski W."/>
            <person name="Marzo M."/>
            <person name="Matsuda M."/>
            <person name="Matzkin L."/>
            <person name="McAllister B."/>
            <person name="McBride C.S."/>
            <person name="McKernan B."/>
            <person name="McKernan K."/>
            <person name="Mendez-Lago M."/>
            <person name="Minx P."/>
            <person name="Mollenhauer M.U."/>
            <person name="Montooth K."/>
            <person name="Mount S.M."/>
            <person name="Mu X."/>
            <person name="Myers E."/>
            <person name="Negre B."/>
            <person name="Newfeld S."/>
            <person name="Nielsen R."/>
            <person name="Noor M.A."/>
            <person name="O'Grady P."/>
            <person name="Pachter L."/>
            <person name="Papaceit M."/>
            <person name="Parisi M.J."/>
            <person name="Parisi M."/>
            <person name="Parts L."/>
            <person name="Pedersen J.S."/>
            <person name="Pesole G."/>
            <person name="Phillippy A.M."/>
            <person name="Ponting C.P."/>
            <person name="Pop M."/>
            <person name="Porcelli D."/>
            <person name="Powell J.R."/>
            <person name="Prohaska S."/>
            <person name="Pruitt K."/>
            <person name="Puig M."/>
            <person name="Quesneville H."/>
            <person name="Ram K.R."/>
            <person name="Rand D."/>
            <person name="Rasmussen M.D."/>
            <person name="Reed L.K."/>
            <person name="Reenan R."/>
            <person name="Reily A."/>
            <person name="Remington K.A."/>
            <person name="Rieger T.T."/>
            <person name="Ritchie M.G."/>
            <person name="Robin C."/>
            <person name="Rogers Y.H."/>
            <person name="Rohde C."/>
            <person name="Rozas J."/>
            <person name="Rubenfield M.J."/>
            <person name="Ruiz A."/>
            <person name="Russo S."/>
            <person name="Salzberg S.L."/>
            <person name="Sanchez-Gracia A."/>
            <person name="Saranga D.J."/>
            <person name="Sato H."/>
            <person name="Schaeffer S.W."/>
            <person name="Schatz M.C."/>
            <person name="Schlenke T."/>
            <person name="Schwartz R."/>
            <person name="Segarra C."/>
            <person name="Singh R.S."/>
            <person name="Sirot L."/>
            <person name="Sirota M."/>
            <person name="Sisneros N.B."/>
            <person name="Smith C.D."/>
            <person name="Smith T.F."/>
            <person name="Spieth J."/>
            <person name="Stage D.E."/>
            <person name="Stark A."/>
            <person name="Stephan W."/>
            <person name="Strausberg R.L."/>
            <person name="Strempel S."/>
            <person name="Sturgill D."/>
            <person name="Sutton G."/>
            <person name="Sutton G.G."/>
            <person name="Tao W."/>
            <person name="Teichmann S."/>
            <person name="Tobari Y.N."/>
            <person name="Tomimura Y."/>
            <person name="Tsolas J.M."/>
            <person name="Valente V.L."/>
            <person name="Venter E."/>
            <person name="Venter J.C."/>
            <person name="Vicario S."/>
            <person name="Vieira F.G."/>
            <person name="Vilella A.J."/>
            <person name="Villasante A."/>
            <person name="Walenz B."/>
            <person name="Wang J."/>
            <person name="Wasserman M."/>
            <person name="Watts T."/>
            <person name="Wilson D."/>
            <person name="Wilson R.K."/>
            <person name="Wing R.A."/>
            <person name="Wolfner M.F."/>
            <person name="Wong A."/>
            <person name="Wong G.K."/>
            <person name="Wu C.I."/>
            <person name="Wu G."/>
            <person name="Yamamoto D."/>
            <person name="Yang H.P."/>
            <person name="Yang S.P."/>
            <person name="Yorke J.A."/>
            <person name="Yoshida K."/>
            <person name="Zdobnov E."/>
            <person name="Zhang P."/>
            <person name="Zhang Y."/>
            <person name="Zimin A.V."/>
            <person name="Baldwin J."/>
            <person name="Abdouelleil A."/>
            <person name="Abdulkadir J."/>
            <person name="Abebe A."/>
            <person name="Abera B."/>
            <person name="Abreu J."/>
            <person name="Acer S.C."/>
            <person name="Aftuck L."/>
            <person name="Alexander A."/>
            <person name="An P."/>
            <person name="Anderson E."/>
            <person name="Anderson S."/>
            <person name="Arachi H."/>
            <person name="Azer M."/>
            <person name="Bachantsang P."/>
            <person name="Barry A."/>
            <person name="Bayul T."/>
            <person name="Berlin A."/>
            <person name="Bessette D."/>
            <person name="Bloom T."/>
            <person name="Blye J."/>
            <person name="Boguslavskiy L."/>
            <person name="Bonnet C."/>
            <person name="Boukhgalter B."/>
            <person name="Bourzgui I."/>
            <person name="Brown A."/>
            <person name="Cahill P."/>
            <person name="Channer S."/>
            <person name="Cheshatsang Y."/>
            <person name="Chuda L."/>
            <person name="Citroen M."/>
            <person name="Collymore A."/>
            <person name="Cooke P."/>
            <person name="Costello M."/>
            <person name="D'Aco K."/>
            <person name="Daza R."/>
            <person name="De Haan G."/>
            <person name="DeGray S."/>
            <person name="DeMaso C."/>
            <person name="Dhargay N."/>
            <person name="Dooley K."/>
            <person name="Dooley E."/>
            <person name="Doricent M."/>
            <person name="Dorje P."/>
            <person name="Dorjee K."/>
            <person name="Dupes A."/>
            <person name="Elong R."/>
            <person name="Falk J."/>
            <person name="Farina A."/>
            <person name="Faro S."/>
            <person name="Ferguson D."/>
            <person name="Fisher S."/>
            <person name="Foley C.D."/>
            <person name="Franke A."/>
            <person name="Friedrich D."/>
            <person name="Gadbois L."/>
            <person name="Gearin G."/>
            <person name="Gearin C.R."/>
            <person name="Giannoukos G."/>
            <person name="Goode T."/>
            <person name="Graham J."/>
            <person name="Grandbois E."/>
            <person name="Grewal S."/>
            <person name="Gyaltsen K."/>
            <person name="Hafez N."/>
            <person name="Hagos B."/>
            <person name="Hall J."/>
            <person name="Henson C."/>
            <person name="Hollinger A."/>
            <person name="Honan T."/>
            <person name="Huard M.D."/>
            <person name="Hughes L."/>
            <person name="Hurhula B."/>
            <person name="Husby M.E."/>
            <person name="Kamat A."/>
            <person name="Kanga B."/>
            <person name="Kashin S."/>
            <person name="Khazanovich D."/>
            <person name="Kisner P."/>
            <person name="Lance K."/>
            <person name="Lara M."/>
            <person name="Lee W."/>
            <person name="Lennon N."/>
            <person name="Letendre F."/>
            <person name="LeVine R."/>
            <person name="Lipovsky A."/>
            <person name="Liu X."/>
            <person name="Liu J."/>
            <person name="Liu S."/>
            <person name="Lokyitsang T."/>
            <person name="Lokyitsang Y."/>
            <person name="Lubonja R."/>
            <person name="Lui A."/>
            <person name="MacDonald P."/>
            <person name="Magnisalis V."/>
            <person name="Maru K."/>
            <person name="Matthews C."/>
            <person name="McCusker W."/>
            <person name="McDonough S."/>
            <person name="Mehta T."/>
            <person name="Meldrim J."/>
            <person name="Meneus L."/>
            <person name="Mihai O."/>
            <person name="Mihalev A."/>
            <person name="Mihova T."/>
            <person name="Mittelman R."/>
            <person name="Mlenga V."/>
            <person name="Montmayeur A."/>
            <person name="Mulrain L."/>
            <person name="Navidi A."/>
            <person name="Naylor J."/>
            <person name="Negash T."/>
            <person name="Nguyen T."/>
            <person name="Nguyen N."/>
            <person name="Nicol R."/>
            <person name="Norbu C."/>
            <person name="Norbu N."/>
            <person name="Novod N."/>
            <person name="O'Neill B."/>
            <person name="Osman S."/>
            <person name="Markiewicz E."/>
            <person name="Oyono O.L."/>
            <person name="Patti C."/>
            <person name="Phunkhang P."/>
            <person name="Pierre F."/>
            <person name="Priest M."/>
            <person name="Raghuraman S."/>
            <person name="Rege F."/>
            <person name="Reyes R."/>
            <person name="Rise C."/>
            <person name="Rogov P."/>
            <person name="Ross K."/>
            <person name="Ryan E."/>
            <person name="Settipalli S."/>
            <person name="Shea T."/>
            <person name="Sherpa N."/>
            <person name="Shi L."/>
            <person name="Shih D."/>
            <person name="Sparrow T."/>
            <person name="Spaulding J."/>
            <person name="Stalker J."/>
            <person name="Stange-Thomann N."/>
            <person name="Stavropoulos S."/>
            <person name="Stone C."/>
            <person name="Strader C."/>
            <person name="Tesfaye S."/>
            <person name="Thomson T."/>
            <person name="Thoulutsang Y."/>
            <person name="Thoulutsang D."/>
            <person name="Topham K."/>
            <person name="Topping I."/>
            <person name="Tsamla T."/>
            <person name="Vassiliev H."/>
            <person name="Vo A."/>
            <person name="Wangchuk T."/>
            <person name="Wangdi T."/>
            <person name="Weiand M."/>
            <person name="Wilkinson J."/>
            <person name="Wilson A."/>
            <person name="Yadav S."/>
            <person name="Young G."/>
            <person name="Yu Q."/>
            <person name="Zembek L."/>
            <person name="Zhong D."/>
            <person name="Zimmer A."/>
            <person name="Zwirko Z."/>
            <person name="Jaffe D.B."/>
            <person name="Alvarez P."/>
            <person name="Brockman W."/>
            <person name="Butler J."/>
            <person name="Chin C."/>
            <person name="Gnerre S."/>
            <person name="Grabherr M."/>
            <person name="Kleber M."/>
            <person name="Mauceli E."/>
            <person name="MacCallum I."/>
        </authorList>
    </citation>
    <scope>NUCLEOTIDE SEQUENCE [LARGE SCALE GENOMIC DNA]</scope>
    <source>
        <strain evidence="3">Tucson 14030-0811.24</strain>
    </source>
</reference>
<dbReference type="FunCoup" id="B4N8T9">
    <property type="interactions" value="1"/>
</dbReference>
<feature type="region of interest" description="Disordered" evidence="1">
    <location>
        <begin position="20"/>
        <end position="74"/>
    </location>
</feature>
<dbReference type="InParanoid" id="B4N8T9"/>
<feature type="compositionally biased region" description="Low complexity" evidence="1">
    <location>
        <begin position="415"/>
        <end position="425"/>
    </location>
</feature>
<feature type="compositionally biased region" description="Acidic residues" evidence="1">
    <location>
        <begin position="183"/>
        <end position="194"/>
    </location>
</feature>
<feature type="region of interest" description="Disordered" evidence="1">
    <location>
        <begin position="151"/>
        <end position="224"/>
    </location>
</feature>
<organism evidence="2 3">
    <name type="scientific">Drosophila willistoni</name>
    <name type="common">Fruit fly</name>
    <dbReference type="NCBI Taxonomy" id="7260"/>
    <lineage>
        <taxon>Eukaryota</taxon>
        <taxon>Metazoa</taxon>
        <taxon>Ecdysozoa</taxon>
        <taxon>Arthropoda</taxon>
        <taxon>Hexapoda</taxon>
        <taxon>Insecta</taxon>
        <taxon>Pterygota</taxon>
        <taxon>Neoptera</taxon>
        <taxon>Endopterygota</taxon>
        <taxon>Diptera</taxon>
        <taxon>Brachycera</taxon>
        <taxon>Muscomorpha</taxon>
        <taxon>Ephydroidea</taxon>
        <taxon>Drosophilidae</taxon>
        <taxon>Drosophila</taxon>
        <taxon>Sophophora</taxon>
    </lineage>
</organism>
<feature type="compositionally biased region" description="Low complexity" evidence="1">
    <location>
        <begin position="203"/>
        <end position="215"/>
    </location>
</feature>
<accession>B4N8T9</accession>
<evidence type="ECO:0000256" key="1">
    <source>
        <dbReference type="SAM" id="MobiDB-lite"/>
    </source>
</evidence>
<keyword evidence="3" id="KW-1185">Reference proteome</keyword>
<feature type="compositionally biased region" description="Low complexity" evidence="1">
    <location>
        <begin position="172"/>
        <end position="182"/>
    </location>
</feature>
<feature type="compositionally biased region" description="Low complexity" evidence="1">
    <location>
        <begin position="381"/>
        <end position="403"/>
    </location>
</feature>
<dbReference type="SMR" id="B4N8T9"/>
<feature type="compositionally biased region" description="Low complexity" evidence="1">
    <location>
        <begin position="38"/>
        <end position="63"/>
    </location>
</feature>
<dbReference type="EMBL" id="CH964232">
    <property type="protein sequence ID" value="EDW81540.1"/>
    <property type="molecule type" value="Genomic_DNA"/>
</dbReference>
<dbReference type="OrthoDB" id="2134133at2759"/>
<dbReference type="HOGENOM" id="CLU_049795_0_0_1"/>
<dbReference type="Proteomes" id="UP000007798">
    <property type="component" value="Unassembled WGS sequence"/>
</dbReference>
<dbReference type="AlphaFoldDB" id="B4N8T9"/>
<dbReference type="OMA" id="RMPPILN"/>
<proteinExistence type="predicted"/>
<dbReference type="eggNOG" id="ENOG502T7XY">
    <property type="taxonomic scope" value="Eukaryota"/>
</dbReference>
<feature type="region of interest" description="Disordered" evidence="1">
    <location>
        <begin position="240"/>
        <end position="263"/>
    </location>
</feature>